<dbReference type="Proteomes" id="UP000721844">
    <property type="component" value="Unassembled WGS sequence"/>
</dbReference>
<feature type="domain" description="CobQ/CobB/MinD/ParA nucleotide binding" evidence="1">
    <location>
        <begin position="4"/>
        <end position="160"/>
    </location>
</feature>
<keyword evidence="3" id="KW-1185">Reference proteome</keyword>
<gene>
    <name evidence="2" type="ORF">ACELLULO517_22075</name>
</gene>
<evidence type="ECO:0000313" key="2">
    <source>
        <dbReference type="EMBL" id="MCB8882951.1"/>
    </source>
</evidence>
<dbReference type="Pfam" id="PF01656">
    <property type="entry name" value="CbiA"/>
    <property type="match status" value="1"/>
</dbReference>
<dbReference type="InterPro" id="IPR050678">
    <property type="entry name" value="DNA_Partitioning_ATPase"/>
</dbReference>
<dbReference type="CDD" id="cd02042">
    <property type="entry name" value="ParAB_family"/>
    <property type="match status" value="1"/>
</dbReference>
<dbReference type="Gene3D" id="3.40.50.300">
    <property type="entry name" value="P-loop containing nucleotide triphosphate hydrolases"/>
    <property type="match status" value="1"/>
</dbReference>
<evidence type="ECO:0000259" key="1">
    <source>
        <dbReference type="Pfam" id="PF01656"/>
    </source>
</evidence>
<protein>
    <submittedName>
        <fullName evidence="2">ParA family protein</fullName>
    </submittedName>
</protein>
<dbReference type="PANTHER" id="PTHR13696:SF96">
    <property type="entry name" value="COBQ_COBB_MIND_PARA NUCLEOTIDE BINDING DOMAIN-CONTAINING PROTEIN"/>
    <property type="match status" value="1"/>
</dbReference>
<dbReference type="InterPro" id="IPR027417">
    <property type="entry name" value="P-loop_NTPase"/>
</dbReference>
<comment type="caution">
    <text evidence="2">The sequence shown here is derived from an EMBL/GenBank/DDBJ whole genome shotgun (WGS) entry which is preliminary data.</text>
</comment>
<dbReference type="EMBL" id="JAESVA010000010">
    <property type="protein sequence ID" value="MCB8882951.1"/>
    <property type="molecule type" value="Genomic_DNA"/>
</dbReference>
<dbReference type="RefSeq" id="WP_227309609.1">
    <property type="nucleotide sequence ID" value="NZ_JAESVA010000010.1"/>
</dbReference>
<sequence length="208" mass="22085">MITIVMANQKGGVGKTTLTGHLAVQAQAVGDGPTAVIDMDPQGNLAEWVNARQAETPIFLDPSQLGGLAAALKKAAESGVGVVLIDTPPSKSPLLEEVLKHADLVVLPIQASPHDLRAVGPTIQLVQQANRRMIFVLNRVKERAKLTNQAIMALSQHGTIAPIMVIDRTDFASSMVDQTIMEVAPGSKGAIEIEKLWAYVKEKASLNG</sequence>
<reference evidence="2 3" key="1">
    <citation type="journal article" date="2021" name="Microorganisms">
        <title>Acidisoma silvae sp. nov. and Acidisomacellulosilytica sp. nov., Two Acidophilic Bacteria Isolated from Decaying Wood, Hydrolyzing Cellulose and Producing Poly-3-hydroxybutyrate.</title>
        <authorList>
            <person name="Mieszkin S."/>
            <person name="Pouder E."/>
            <person name="Uroz S."/>
            <person name="Simon-Colin C."/>
            <person name="Alain K."/>
        </authorList>
    </citation>
    <scope>NUCLEOTIDE SEQUENCE [LARGE SCALE GENOMIC DNA]</scope>
    <source>
        <strain evidence="2 3">HW T5.17</strain>
    </source>
</reference>
<accession>A0A963Z5L2</accession>
<name>A0A963Z5L2_9PROT</name>
<evidence type="ECO:0000313" key="3">
    <source>
        <dbReference type="Proteomes" id="UP000721844"/>
    </source>
</evidence>
<dbReference type="PIRSF" id="PIRSF009320">
    <property type="entry name" value="Nuc_binding_HP_1000"/>
    <property type="match status" value="1"/>
</dbReference>
<dbReference type="AlphaFoldDB" id="A0A963Z5L2"/>
<dbReference type="PANTHER" id="PTHR13696">
    <property type="entry name" value="P-LOOP CONTAINING NUCLEOSIDE TRIPHOSPHATE HYDROLASE"/>
    <property type="match status" value="1"/>
</dbReference>
<dbReference type="SUPFAM" id="SSF52540">
    <property type="entry name" value="P-loop containing nucleoside triphosphate hydrolases"/>
    <property type="match status" value="1"/>
</dbReference>
<dbReference type="InterPro" id="IPR002586">
    <property type="entry name" value="CobQ/CobB/MinD/ParA_Nub-bd_dom"/>
</dbReference>
<proteinExistence type="predicted"/>
<organism evidence="2 3">
    <name type="scientific">Acidisoma cellulosilyticum</name>
    <dbReference type="NCBI Taxonomy" id="2802395"/>
    <lineage>
        <taxon>Bacteria</taxon>
        <taxon>Pseudomonadati</taxon>
        <taxon>Pseudomonadota</taxon>
        <taxon>Alphaproteobacteria</taxon>
        <taxon>Acetobacterales</taxon>
        <taxon>Acidocellaceae</taxon>
        <taxon>Acidisoma</taxon>
    </lineage>
</organism>